<evidence type="ECO:0000313" key="1">
    <source>
        <dbReference type="EMBL" id="KRY04587.1"/>
    </source>
</evidence>
<protein>
    <submittedName>
        <fullName evidence="1">Uncharacterized protein</fullName>
    </submittedName>
</protein>
<comment type="caution">
    <text evidence="1">The sequence shown here is derived from an EMBL/GenBank/DDBJ whole genome shotgun (WGS) entry which is preliminary data.</text>
</comment>
<sequence length="35" mass="4211">MPFLQKQGTIHRNGYLEHAIQNYQTMFLIVHRIVL</sequence>
<name>A0A0V0YWV7_TRIBR</name>
<feature type="non-terminal residue" evidence="1">
    <location>
        <position position="35"/>
    </location>
</feature>
<dbReference type="AlphaFoldDB" id="A0A0V0YWV7"/>
<gene>
    <name evidence="1" type="ORF">T03_1011</name>
</gene>
<keyword evidence="2" id="KW-1185">Reference proteome</keyword>
<organism evidence="1 2">
    <name type="scientific">Trichinella britovi</name>
    <name type="common">Parasitic roundworm</name>
    <dbReference type="NCBI Taxonomy" id="45882"/>
    <lineage>
        <taxon>Eukaryota</taxon>
        <taxon>Metazoa</taxon>
        <taxon>Ecdysozoa</taxon>
        <taxon>Nematoda</taxon>
        <taxon>Enoplea</taxon>
        <taxon>Dorylaimia</taxon>
        <taxon>Trichinellida</taxon>
        <taxon>Trichinellidae</taxon>
        <taxon>Trichinella</taxon>
    </lineage>
</organism>
<dbReference type="Proteomes" id="UP000054653">
    <property type="component" value="Unassembled WGS sequence"/>
</dbReference>
<accession>A0A0V0YWV7</accession>
<evidence type="ECO:0000313" key="2">
    <source>
        <dbReference type="Proteomes" id="UP000054653"/>
    </source>
</evidence>
<reference evidence="1 2" key="1">
    <citation type="submission" date="2015-01" db="EMBL/GenBank/DDBJ databases">
        <title>Evolution of Trichinella species and genotypes.</title>
        <authorList>
            <person name="Korhonen P.K."/>
            <person name="Edoardo P."/>
            <person name="Giuseppe L.R."/>
            <person name="Gasser R.B."/>
        </authorList>
    </citation>
    <scope>NUCLEOTIDE SEQUENCE [LARGE SCALE GENOMIC DNA]</scope>
    <source>
        <strain evidence="1">ISS120</strain>
    </source>
</reference>
<dbReference type="EMBL" id="JYDI01005547">
    <property type="protein sequence ID" value="KRY04587.1"/>
    <property type="molecule type" value="Genomic_DNA"/>
</dbReference>
<proteinExistence type="predicted"/>